<name>A0A175YDB0_DAUCS</name>
<keyword evidence="3" id="KW-1185">Reference proteome</keyword>
<dbReference type="EMBL" id="CP093346">
    <property type="protein sequence ID" value="WOG95323.1"/>
    <property type="molecule type" value="Genomic_DNA"/>
</dbReference>
<evidence type="ECO:0000313" key="2">
    <source>
        <dbReference type="EMBL" id="WOG95323.1"/>
    </source>
</evidence>
<feature type="region of interest" description="Disordered" evidence="1">
    <location>
        <begin position="141"/>
        <end position="214"/>
    </location>
</feature>
<reference evidence="2" key="2">
    <citation type="submission" date="2022-03" db="EMBL/GenBank/DDBJ databases">
        <title>Draft title - Genomic analysis of global carrot germplasm unveils the trajectory of domestication and the origin of high carotenoid orange carrot.</title>
        <authorList>
            <person name="Iorizzo M."/>
            <person name="Ellison S."/>
            <person name="Senalik D."/>
            <person name="Macko-Podgorni A."/>
            <person name="Grzebelus D."/>
            <person name="Bostan H."/>
            <person name="Rolling W."/>
            <person name="Curaba J."/>
            <person name="Simon P."/>
        </authorList>
    </citation>
    <scope>NUCLEOTIDE SEQUENCE</scope>
    <source>
        <tissue evidence="2">Leaf</tissue>
    </source>
</reference>
<protein>
    <submittedName>
        <fullName evidence="2">Uncharacterized protein</fullName>
    </submittedName>
</protein>
<sequence length="214" mass="24265">MMSFKTLQYKGEHTKIGSLQRALVKKQWNFFFDCISRCFLNKVSGFDALPSGSLQIPYSLIHDTPLNYGEFILAMLAVKKEDKTGYICYTHFLQLIFNHFYHDYTFENDELIPIFKIAELGIKTLINGDNKTGFNHQCVVPNMQPADKSPKKSARVNTDISSVPHKTATPVSESSPNLKDALQSEEENVADLLTKLKSQSQPQASTEDQMYTVE</sequence>
<accession>A0A175YDB0</accession>
<dbReference type="Gramene" id="KZM81188">
    <property type="protein sequence ID" value="KZM81188"/>
    <property type="gene ID" value="DCAR_031223"/>
</dbReference>
<evidence type="ECO:0000313" key="3">
    <source>
        <dbReference type="Proteomes" id="UP000077755"/>
    </source>
</evidence>
<dbReference type="AlphaFoldDB" id="A0A175YDB0"/>
<feature type="compositionally biased region" description="Polar residues" evidence="1">
    <location>
        <begin position="196"/>
        <end position="214"/>
    </location>
</feature>
<proteinExistence type="predicted"/>
<dbReference type="Proteomes" id="UP000077755">
    <property type="component" value="Chromosome 4"/>
</dbReference>
<evidence type="ECO:0000256" key="1">
    <source>
        <dbReference type="SAM" id="MobiDB-lite"/>
    </source>
</evidence>
<reference evidence="2" key="1">
    <citation type="journal article" date="2016" name="Nat. Genet.">
        <title>A high-quality carrot genome assembly provides new insights into carotenoid accumulation and asterid genome evolution.</title>
        <authorList>
            <person name="Iorizzo M."/>
            <person name="Ellison S."/>
            <person name="Senalik D."/>
            <person name="Zeng P."/>
            <person name="Satapoomin P."/>
            <person name="Huang J."/>
            <person name="Bowman M."/>
            <person name="Iovene M."/>
            <person name="Sanseverino W."/>
            <person name="Cavagnaro P."/>
            <person name="Yildiz M."/>
            <person name="Macko-Podgorni A."/>
            <person name="Moranska E."/>
            <person name="Grzebelus E."/>
            <person name="Grzebelus D."/>
            <person name="Ashrafi H."/>
            <person name="Zheng Z."/>
            <person name="Cheng S."/>
            <person name="Spooner D."/>
            <person name="Van Deynze A."/>
            <person name="Simon P."/>
        </authorList>
    </citation>
    <scope>NUCLEOTIDE SEQUENCE</scope>
    <source>
        <tissue evidence="2">Leaf</tissue>
    </source>
</reference>
<gene>
    <name evidence="2" type="ORF">DCAR_0414638</name>
</gene>
<organism evidence="2 3">
    <name type="scientific">Daucus carota subsp. sativus</name>
    <name type="common">Carrot</name>
    <dbReference type="NCBI Taxonomy" id="79200"/>
    <lineage>
        <taxon>Eukaryota</taxon>
        <taxon>Viridiplantae</taxon>
        <taxon>Streptophyta</taxon>
        <taxon>Embryophyta</taxon>
        <taxon>Tracheophyta</taxon>
        <taxon>Spermatophyta</taxon>
        <taxon>Magnoliopsida</taxon>
        <taxon>eudicotyledons</taxon>
        <taxon>Gunneridae</taxon>
        <taxon>Pentapetalae</taxon>
        <taxon>asterids</taxon>
        <taxon>campanulids</taxon>
        <taxon>Apiales</taxon>
        <taxon>Apiaceae</taxon>
        <taxon>Apioideae</taxon>
        <taxon>Scandiceae</taxon>
        <taxon>Daucinae</taxon>
        <taxon>Daucus</taxon>
        <taxon>Daucus sect. Daucus</taxon>
    </lineage>
</organism>